<evidence type="ECO:0000313" key="1">
    <source>
        <dbReference type="EMBL" id="KAL0445690.1"/>
    </source>
</evidence>
<accession>A0AAW2WVJ6</accession>
<dbReference type="EMBL" id="JACGWN010000006">
    <property type="protein sequence ID" value="KAL0445690.1"/>
    <property type="molecule type" value="Genomic_DNA"/>
</dbReference>
<protein>
    <submittedName>
        <fullName evidence="1">Uncharacterized protein</fullName>
    </submittedName>
</protein>
<organism evidence="1">
    <name type="scientific">Sesamum latifolium</name>
    <dbReference type="NCBI Taxonomy" id="2727402"/>
    <lineage>
        <taxon>Eukaryota</taxon>
        <taxon>Viridiplantae</taxon>
        <taxon>Streptophyta</taxon>
        <taxon>Embryophyta</taxon>
        <taxon>Tracheophyta</taxon>
        <taxon>Spermatophyta</taxon>
        <taxon>Magnoliopsida</taxon>
        <taxon>eudicotyledons</taxon>
        <taxon>Gunneridae</taxon>
        <taxon>Pentapetalae</taxon>
        <taxon>asterids</taxon>
        <taxon>lamiids</taxon>
        <taxon>Lamiales</taxon>
        <taxon>Pedaliaceae</taxon>
        <taxon>Sesamum</taxon>
    </lineage>
</organism>
<reference evidence="1" key="2">
    <citation type="journal article" date="2024" name="Plant">
        <title>Genomic evolution and insights into agronomic trait innovations of Sesamum species.</title>
        <authorList>
            <person name="Miao H."/>
            <person name="Wang L."/>
            <person name="Qu L."/>
            <person name="Liu H."/>
            <person name="Sun Y."/>
            <person name="Le M."/>
            <person name="Wang Q."/>
            <person name="Wei S."/>
            <person name="Zheng Y."/>
            <person name="Lin W."/>
            <person name="Duan Y."/>
            <person name="Cao H."/>
            <person name="Xiong S."/>
            <person name="Wang X."/>
            <person name="Wei L."/>
            <person name="Li C."/>
            <person name="Ma Q."/>
            <person name="Ju M."/>
            <person name="Zhao R."/>
            <person name="Li G."/>
            <person name="Mu C."/>
            <person name="Tian Q."/>
            <person name="Mei H."/>
            <person name="Zhang T."/>
            <person name="Gao T."/>
            <person name="Zhang H."/>
        </authorList>
    </citation>
    <scope>NUCLEOTIDE SEQUENCE</scope>
    <source>
        <strain evidence="1">KEN1</strain>
    </source>
</reference>
<reference evidence="1" key="1">
    <citation type="submission" date="2020-06" db="EMBL/GenBank/DDBJ databases">
        <authorList>
            <person name="Li T."/>
            <person name="Hu X."/>
            <person name="Zhang T."/>
            <person name="Song X."/>
            <person name="Zhang H."/>
            <person name="Dai N."/>
            <person name="Sheng W."/>
            <person name="Hou X."/>
            <person name="Wei L."/>
        </authorList>
    </citation>
    <scope>NUCLEOTIDE SEQUENCE</scope>
    <source>
        <strain evidence="1">KEN1</strain>
        <tissue evidence="1">Leaf</tissue>
    </source>
</reference>
<sequence>MTTSAIQSSLALPGYSHRVHVTAVILQVRGLLPYYRIRELKSYRPSLQGFHMMIPASQFSRVTRSADPTHLRSHRRPTVLFGDVKGWGCGTLEWVAPRTSIKYHCIFIFFYFFFSNCRINPRVVVGFLPLGLSLHHPMGIGPPVHKLLLVLQDAYPRPNALDPALPKLFLVRPNFPHLSALLPEAVLRTQTDSPEGNLLIGRSPLLQFSRFNSIPMTLQTLECTVSDMLSYSPFSRILD</sequence>
<dbReference type="AlphaFoldDB" id="A0AAW2WVJ6"/>
<comment type="caution">
    <text evidence="1">The sequence shown here is derived from an EMBL/GenBank/DDBJ whole genome shotgun (WGS) entry which is preliminary data.</text>
</comment>
<gene>
    <name evidence="1" type="ORF">Slati_1696900</name>
</gene>
<proteinExistence type="predicted"/>
<name>A0AAW2WVJ6_9LAMI</name>